<dbReference type="EMBL" id="ML769667">
    <property type="protein sequence ID" value="KAE9390185.1"/>
    <property type="molecule type" value="Genomic_DNA"/>
</dbReference>
<evidence type="ECO:0000313" key="2">
    <source>
        <dbReference type="EMBL" id="KAE9390185.1"/>
    </source>
</evidence>
<reference evidence="1" key="1">
    <citation type="journal article" date="2019" name="Environ. Microbiol.">
        <title>Fungal ecological strategies reflected in gene transcription - a case study of two litter decomposers.</title>
        <authorList>
            <person name="Barbi F."/>
            <person name="Kohler A."/>
            <person name="Barry K."/>
            <person name="Baskaran P."/>
            <person name="Daum C."/>
            <person name="Fauchery L."/>
            <person name="Ihrmark K."/>
            <person name="Kuo A."/>
            <person name="LaButti K."/>
            <person name="Lipzen A."/>
            <person name="Morin E."/>
            <person name="Grigoriev I.V."/>
            <person name="Henrissat B."/>
            <person name="Lindahl B."/>
            <person name="Martin F."/>
        </authorList>
    </citation>
    <scope>NUCLEOTIDE SEQUENCE</scope>
    <source>
        <strain evidence="1">JB14</strain>
    </source>
</reference>
<dbReference type="Proteomes" id="UP000799118">
    <property type="component" value="Unassembled WGS sequence"/>
</dbReference>
<dbReference type="EMBL" id="ML770808">
    <property type="protein sequence ID" value="KAE9382970.1"/>
    <property type="molecule type" value="Genomic_DNA"/>
</dbReference>
<protein>
    <submittedName>
        <fullName evidence="1">Uncharacterized protein</fullName>
    </submittedName>
</protein>
<sequence length="116" mass="12082">MSNVTLFTAVIAGKTAERVGAGEDSRGHHHAHWHLSIKEGGLNTGFLPDVSTTPVTNSPTAVIPKVVVLTVTELGTAQQAASTGTLISTFTTVSTLFTVPFRSSVQSCVMGTSELN</sequence>
<accession>A0A6A4GC35</accession>
<evidence type="ECO:0000313" key="1">
    <source>
        <dbReference type="EMBL" id="KAE9382970.1"/>
    </source>
</evidence>
<gene>
    <name evidence="1" type="ORF">BT96DRAFT_1042992</name>
    <name evidence="2" type="ORF">BT96DRAFT_1065287</name>
</gene>
<name>A0A6A4GC35_9AGAR</name>
<keyword evidence="3" id="KW-1185">Reference proteome</keyword>
<evidence type="ECO:0000313" key="3">
    <source>
        <dbReference type="Proteomes" id="UP000799118"/>
    </source>
</evidence>
<dbReference type="AlphaFoldDB" id="A0A6A4GC35"/>
<organism evidence="1 3">
    <name type="scientific">Gymnopus androsaceus JB14</name>
    <dbReference type="NCBI Taxonomy" id="1447944"/>
    <lineage>
        <taxon>Eukaryota</taxon>
        <taxon>Fungi</taxon>
        <taxon>Dikarya</taxon>
        <taxon>Basidiomycota</taxon>
        <taxon>Agaricomycotina</taxon>
        <taxon>Agaricomycetes</taxon>
        <taxon>Agaricomycetidae</taxon>
        <taxon>Agaricales</taxon>
        <taxon>Marasmiineae</taxon>
        <taxon>Omphalotaceae</taxon>
        <taxon>Gymnopus</taxon>
    </lineage>
</organism>
<proteinExistence type="predicted"/>